<gene>
    <name evidence="1" type="ORF">M23134_01075</name>
</gene>
<keyword evidence="2" id="KW-1185">Reference proteome</keyword>
<comment type="caution">
    <text evidence="1">The sequence shown here is derived from an EMBL/GenBank/DDBJ whole genome shotgun (WGS) entry which is preliminary data.</text>
</comment>
<dbReference type="Proteomes" id="UP000004095">
    <property type="component" value="Unassembled WGS sequence"/>
</dbReference>
<dbReference type="EMBL" id="AAWS01000005">
    <property type="protein sequence ID" value="EAY30751.1"/>
    <property type="molecule type" value="Genomic_DNA"/>
</dbReference>
<protein>
    <submittedName>
        <fullName evidence="1">Uncharacterized protein</fullName>
    </submittedName>
</protein>
<organism evidence="1 2">
    <name type="scientific">Microscilla marina ATCC 23134</name>
    <dbReference type="NCBI Taxonomy" id="313606"/>
    <lineage>
        <taxon>Bacteria</taxon>
        <taxon>Pseudomonadati</taxon>
        <taxon>Bacteroidota</taxon>
        <taxon>Cytophagia</taxon>
        <taxon>Cytophagales</taxon>
        <taxon>Microscillaceae</taxon>
        <taxon>Microscilla</taxon>
    </lineage>
</organism>
<proteinExistence type="predicted"/>
<evidence type="ECO:0000313" key="1">
    <source>
        <dbReference type="EMBL" id="EAY30751.1"/>
    </source>
</evidence>
<reference evidence="1 2" key="1">
    <citation type="submission" date="2007-01" db="EMBL/GenBank/DDBJ databases">
        <authorList>
            <person name="Haygood M."/>
            <person name="Podell S."/>
            <person name="Anderson C."/>
            <person name="Hopkinson B."/>
            <person name="Roe K."/>
            <person name="Barbeau K."/>
            <person name="Gaasterland T."/>
            <person name="Ferriera S."/>
            <person name="Johnson J."/>
            <person name="Kravitz S."/>
            <person name="Beeson K."/>
            <person name="Sutton G."/>
            <person name="Rogers Y.-H."/>
            <person name="Friedman R."/>
            <person name="Frazier M."/>
            <person name="Venter J.C."/>
        </authorList>
    </citation>
    <scope>NUCLEOTIDE SEQUENCE [LARGE SCALE GENOMIC DNA]</scope>
    <source>
        <strain evidence="1 2">ATCC 23134</strain>
    </source>
</reference>
<evidence type="ECO:0000313" key="2">
    <source>
        <dbReference type="Proteomes" id="UP000004095"/>
    </source>
</evidence>
<sequence>MSIYNKNANTQKKEIGEHLLDSVIDYCYIKVDNRLFDKLQVIEYQAKPTVNDQG</sequence>
<dbReference type="AlphaFoldDB" id="A1ZFH7"/>
<name>A1ZFH7_MICM2</name>
<accession>A1ZFH7</accession>